<dbReference type="PANTHER" id="PTHR46060:SF1">
    <property type="entry name" value="MARINER MOS1 TRANSPOSASE-LIKE PROTEIN"/>
    <property type="match status" value="1"/>
</dbReference>
<evidence type="ECO:0008006" key="3">
    <source>
        <dbReference type="Google" id="ProtNLM"/>
    </source>
</evidence>
<proteinExistence type="predicted"/>
<dbReference type="AlphaFoldDB" id="A0A4Y2UY08"/>
<name>A0A4Y2UY08_ARAVE</name>
<keyword evidence="2" id="KW-1185">Reference proteome</keyword>
<comment type="caution">
    <text evidence="1">The sequence shown here is derived from an EMBL/GenBank/DDBJ whole genome shotgun (WGS) entry which is preliminary data.</text>
</comment>
<accession>A0A4Y2UY08</accession>
<dbReference type="InterPro" id="IPR052709">
    <property type="entry name" value="Transposase-MT_Hybrid"/>
</dbReference>
<dbReference type="EMBL" id="BGPR01040389">
    <property type="protein sequence ID" value="GBO16500.1"/>
    <property type="molecule type" value="Genomic_DNA"/>
</dbReference>
<dbReference type="Proteomes" id="UP000499080">
    <property type="component" value="Unassembled WGS sequence"/>
</dbReference>
<dbReference type="InterPro" id="IPR036397">
    <property type="entry name" value="RNaseH_sf"/>
</dbReference>
<organism evidence="1 2">
    <name type="scientific">Araneus ventricosus</name>
    <name type="common">Orbweaver spider</name>
    <name type="synonym">Epeira ventricosa</name>
    <dbReference type="NCBI Taxonomy" id="182803"/>
    <lineage>
        <taxon>Eukaryota</taxon>
        <taxon>Metazoa</taxon>
        <taxon>Ecdysozoa</taxon>
        <taxon>Arthropoda</taxon>
        <taxon>Chelicerata</taxon>
        <taxon>Arachnida</taxon>
        <taxon>Araneae</taxon>
        <taxon>Araneomorphae</taxon>
        <taxon>Entelegynae</taxon>
        <taxon>Araneoidea</taxon>
        <taxon>Araneidae</taxon>
        <taxon>Araneus</taxon>
    </lineage>
</organism>
<evidence type="ECO:0000313" key="2">
    <source>
        <dbReference type="Proteomes" id="UP000499080"/>
    </source>
</evidence>
<gene>
    <name evidence="1" type="ORF">AVEN_173856_1</name>
</gene>
<sequence>MGAEGPHTDHKIARMAIFDDNARSHTEKDSKENIRRLGWERLDRPVYSPDLTPPDFHLFPELKSELSGRYYRSNEEVRQALRNFLNFLLSLGTDFYQDGFLKLISQYDRCVNVGGENVEKQPKAFILCGYCMLRIVIELPCEKT</sequence>
<evidence type="ECO:0000313" key="1">
    <source>
        <dbReference type="EMBL" id="GBO16500.1"/>
    </source>
</evidence>
<dbReference type="GO" id="GO:0003676">
    <property type="term" value="F:nucleic acid binding"/>
    <property type="evidence" value="ECO:0007669"/>
    <property type="project" value="InterPro"/>
</dbReference>
<reference evidence="1 2" key="1">
    <citation type="journal article" date="2019" name="Sci. Rep.">
        <title>Orb-weaving spider Araneus ventricosus genome elucidates the spidroin gene catalogue.</title>
        <authorList>
            <person name="Kono N."/>
            <person name="Nakamura H."/>
            <person name="Ohtoshi R."/>
            <person name="Moran D.A.P."/>
            <person name="Shinohara A."/>
            <person name="Yoshida Y."/>
            <person name="Fujiwara M."/>
            <person name="Mori M."/>
            <person name="Tomita M."/>
            <person name="Arakawa K."/>
        </authorList>
    </citation>
    <scope>NUCLEOTIDE SEQUENCE [LARGE SCALE GENOMIC DNA]</scope>
</reference>
<dbReference type="Gene3D" id="3.30.420.10">
    <property type="entry name" value="Ribonuclease H-like superfamily/Ribonuclease H"/>
    <property type="match status" value="1"/>
</dbReference>
<dbReference type="OrthoDB" id="8375652at2759"/>
<protein>
    <recommendedName>
        <fullName evidence="3">Histone-lysine N-methyltransferase SETMAR</fullName>
    </recommendedName>
</protein>
<dbReference type="PANTHER" id="PTHR46060">
    <property type="entry name" value="MARINER MOS1 TRANSPOSASE-LIKE PROTEIN"/>
    <property type="match status" value="1"/>
</dbReference>